<evidence type="ECO:0000313" key="4">
    <source>
        <dbReference type="Proteomes" id="UP001500063"/>
    </source>
</evidence>
<feature type="domain" description="M23ase beta-sheet core" evidence="2">
    <location>
        <begin position="242"/>
        <end position="339"/>
    </location>
</feature>
<name>A0ABP3GQ11_9ACTN</name>
<dbReference type="EMBL" id="BAAABW010000016">
    <property type="protein sequence ID" value="GAA0351911.1"/>
    <property type="molecule type" value="Genomic_DNA"/>
</dbReference>
<accession>A0ABP3GQ11</accession>
<dbReference type="SUPFAM" id="SSF51261">
    <property type="entry name" value="Duplicated hybrid motif"/>
    <property type="match status" value="1"/>
</dbReference>
<reference evidence="4" key="1">
    <citation type="journal article" date="2019" name="Int. J. Syst. Evol. Microbiol.">
        <title>The Global Catalogue of Microorganisms (GCM) 10K type strain sequencing project: providing services to taxonomists for standard genome sequencing and annotation.</title>
        <authorList>
            <consortium name="The Broad Institute Genomics Platform"/>
            <consortium name="The Broad Institute Genome Sequencing Center for Infectious Disease"/>
            <person name="Wu L."/>
            <person name="Ma J."/>
        </authorList>
    </citation>
    <scope>NUCLEOTIDE SEQUENCE [LARGE SCALE GENOMIC DNA]</scope>
    <source>
        <strain evidence="4">JCM 4565</strain>
    </source>
</reference>
<gene>
    <name evidence="3" type="ORF">GCM10010319_31280</name>
</gene>
<comment type="caution">
    <text evidence="3">The sequence shown here is derived from an EMBL/GenBank/DDBJ whole genome shotgun (WGS) entry which is preliminary data.</text>
</comment>
<keyword evidence="1" id="KW-0175">Coiled coil</keyword>
<organism evidence="3 4">
    <name type="scientific">Streptomyces blastmyceticus</name>
    <dbReference type="NCBI Taxonomy" id="68180"/>
    <lineage>
        <taxon>Bacteria</taxon>
        <taxon>Bacillati</taxon>
        <taxon>Actinomycetota</taxon>
        <taxon>Actinomycetes</taxon>
        <taxon>Kitasatosporales</taxon>
        <taxon>Streptomycetaceae</taxon>
        <taxon>Streptomyces</taxon>
    </lineage>
</organism>
<dbReference type="InterPro" id="IPR011055">
    <property type="entry name" value="Dup_hybrid_motif"/>
</dbReference>
<dbReference type="Gene3D" id="2.70.70.10">
    <property type="entry name" value="Glucose Permease (Domain IIA)"/>
    <property type="match status" value="1"/>
</dbReference>
<evidence type="ECO:0000259" key="2">
    <source>
        <dbReference type="Pfam" id="PF01551"/>
    </source>
</evidence>
<dbReference type="InterPro" id="IPR050570">
    <property type="entry name" value="Cell_wall_metabolism_enzyme"/>
</dbReference>
<dbReference type="InterPro" id="IPR016047">
    <property type="entry name" value="M23ase_b-sheet_dom"/>
</dbReference>
<evidence type="ECO:0000313" key="3">
    <source>
        <dbReference type="EMBL" id="GAA0351911.1"/>
    </source>
</evidence>
<evidence type="ECO:0000256" key="1">
    <source>
        <dbReference type="SAM" id="Coils"/>
    </source>
</evidence>
<protein>
    <submittedName>
        <fullName evidence="3">M23 family metallopeptidase</fullName>
    </submittedName>
</protein>
<keyword evidence="4" id="KW-1185">Reference proteome</keyword>
<dbReference type="Proteomes" id="UP001500063">
    <property type="component" value="Unassembled WGS sequence"/>
</dbReference>
<dbReference type="Pfam" id="PF01551">
    <property type="entry name" value="Peptidase_M23"/>
    <property type="match status" value="1"/>
</dbReference>
<proteinExistence type="predicted"/>
<feature type="coiled-coil region" evidence="1">
    <location>
        <begin position="44"/>
        <end position="71"/>
    </location>
</feature>
<sequence length="350" mass="37215">MLCVLCALCAVVWPPFGSGSSAAGRTPHRITRVTSEVFRLAEEAGDVKQRYERAERSAREQKARAEELDRMLRGRKVVTTALRDDAGAAARAQYRTGGFTIGDGAEDVEDPVELLERQEPAVRRRAALGRLLDEDGRMVGKLAAERQALAASRPVLESDSARLKAAQHSLTTRLAAARDQLNAMSQTAVESGHCEPLDVEDVRGGDVAERAAGDPHEEWTRPVVSYELSAGFGGTGANWANGHTGQDFAVPVGTPVRSVGSGTVVAAGCGGAFGISLVIQHEGGWYSQYAHLSASLVTPGQQVHPGQWIGLAGTTGNSTGPHLHFEVRTTPEFGSAVDPVEWLNAHGVRV</sequence>
<dbReference type="PANTHER" id="PTHR21666:SF270">
    <property type="entry name" value="MUREIN HYDROLASE ACTIVATOR ENVC"/>
    <property type="match status" value="1"/>
</dbReference>
<dbReference type="PANTHER" id="PTHR21666">
    <property type="entry name" value="PEPTIDASE-RELATED"/>
    <property type="match status" value="1"/>
</dbReference>
<dbReference type="CDD" id="cd12797">
    <property type="entry name" value="M23_peptidase"/>
    <property type="match status" value="1"/>
</dbReference>